<feature type="transmembrane region" description="Helical" evidence="1">
    <location>
        <begin position="12"/>
        <end position="31"/>
    </location>
</feature>
<name>A0A6I4VT73_9BACL</name>
<proteinExistence type="predicted"/>
<evidence type="ECO:0000313" key="3">
    <source>
        <dbReference type="Proteomes" id="UP000430692"/>
    </source>
</evidence>
<reference evidence="2 3" key="1">
    <citation type="submission" date="2019-12" db="EMBL/GenBank/DDBJ databases">
        <title>Whole-genome analyses of novel actinobacteria.</title>
        <authorList>
            <person name="Sahin N."/>
            <person name="Saygin H."/>
        </authorList>
    </citation>
    <scope>NUCLEOTIDE SEQUENCE [LARGE SCALE GENOMIC DNA]</scope>
    <source>
        <strain evidence="2 3">KC615</strain>
    </source>
</reference>
<protein>
    <submittedName>
        <fullName evidence="2">Uncharacterized protein</fullName>
    </submittedName>
</protein>
<evidence type="ECO:0000313" key="2">
    <source>
        <dbReference type="EMBL" id="MXQ54213.1"/>
    </source>
</evidence>
<organism evidence="2 3">
    <name type="scientific">Shimazuella alba</name>
    <dbReference type="NCBI Taxonomy" id="2690964"/>
    <lineage>
        <taxon>Bacteria</taxon>
        <taxon>Bacillati</taxon>
        <taxon>Bacillota</taxon>
        <taxon>Bacilli</taxon>
        <taxon>Bacillales</taxon>
        <taxon>Thermoactinomycetaceae</taxon>
        <taxon>Shimazuella</taxon>
    </lineage>
</organism>
<accession>A0A6I4VT73</accession>
<dbReference type="RefSeq" id="WP_160801567.1">
    <property type="nucleotide sequence ID" value="NZ_WUUL01000006.1"/>
</dbReference>
<keyword evidence="1" id="KW-0472">Membrane</keyword>
<keyword evidence="1" id="KW-1133">Transmembrane helix</keyword>
<keyword evidence="3" id="KW-1185">Reference proteome</keyword>
<evidence type="ECO:0000256" key="1">
    <source>
        <dbReference type="SAM" id="Phobius"/>
    </source>
</evidence>
<sequence>MSKNDVIRVTGVIFCLFAVQGFIRAVVSMFLGKSLDFSFGSIPGSIALPLYILLLVSGIILVSKTKPFDNEKK</sequence>
<feature type="transmembrane region" description="Helical" evidence="1">
    <location>
        <begin position="37"/>
        <end position="63"/>
    </location>
</feature>
<dbReference type="Proteomes" id="UP000430692">
    <property type="component" value="Unassembled WGS sequence"/>
</dbReference>
<comment type="caution">
    <text evidence="2">The sequence shown here is derived from an EMBL/GenBank/DDBJ whole genome shotgun (WGS) entry which is preliminary data.</text>
</comment>
<gene>
    <name evidence="2" type="ORF">GSM42_10900</name>
</gene>
<dbReference type="AlphaFoldDB" id="A0A6I4VT73"/>
<dbReference type="EMBL" id="WUUL01000006">
    <property type="protein sequence ID" value="MXQ54213.1"/>
    <property type="molecule type" value="Genomic_DNA"/>
</dbReference>
<keyword evidence="1" id="KW-0812">Transmembrane</keyword>